<sequence length="73" mass="7939">MRVQLPVLILFAIKWRAVPAHRVGEGALEEVVITTGQLFQRQRQIAALASVKSVIRKTWALGSSSVSNGQAAQ</sequence>
<evidence type="ECO:0000313" key="1">
    <source>
        <dbReference type="EMBL" id="STL38450.1"/>
    </source>
</evidence>
<evidence type="ECO:0000313" key="2">
    <source>
        <dbReference type="Proteomes" id="UP000254052"/>
    </source>
</evidence>
<organism evidence="1 2">
    <name type="scientific">Escherichia coli</name>
    <dbReference type="NCBI Taxonomy" id="562"/>
    <lineage>
        <taxon>Bacteria</taxon>
        <taxon>Pseudomonadati</taxon>
        <taxon>Pseudomonadota</taxon>
        <taxon>Gammaproteobacteria</taxon>
        <taxon>Enterobacterales</taxon>
        <taxon>Enterobacteriaceae</taxon>
        <taxon>Escherichia</taxon>
    </lineage>
</organism>
<name>A0A377AWQ9_ECOLX</name>
<dbReference type="AlphaFoldDB" id="A0A377AWQ9"/>
<dbReference type="EMBL" id="UGED01000006">
    <property type="protein sequence ID" value="STL38450.1"/>
    <property type="molecule type" value="Genomic_DNA"/>
</dbReference>
<protein>
    <submittedName>
        <fullName evidence="1">Uncharacterized protein</fullName>
    </submittedName>
</protein>
<accession>A0A377AWQ9</accession>
<dbReference type="Proteomes" id="UP000254052">
    <property type="component" value="Unassembled WGS sequence"/>
</dbReference>
<reference evidence="1 2" key="1">
    <citation type="submission" date="2018-06" db="EMBL/GenBank/DDBJ databases">
        <authorList>
            <consortium name="Pathogen Informatics"/>
            <person name="Doyle S."/>
        </authorList>
    </citation>
    <scope>NUCLEOTIDE SEQUENCE [LARGE SCALE GENOMIC DNA]</scope>
    <source>
        <strain evidence="1 2">NCTC9962</strain>
    </source>
</reference>
<gene>
    <name evidence="1" type="ORF">NCTC9962_02450</name>
</gene>
<proteinExistence type="predicted"/>